<feature type="domain" description="Deacetylase PdaC" evidence="4">
    <location>
        <begin position="167"/>
        <end position="262"/>
    </location>
</feature>
<reference evidence="6" key="1">
    <citation type="journal article" date="2019" name="Int. J. Syst. Evol. Microbiol.">
        <title>The Global Catalogue of Microorganisms (GCM) 10K type strain sequencing project: providing services to taxonomists for standard genome sequencing and annotation.</title>
        <authorList>
            <consortium name="The Broad Institute Genomics Platform"/>
            <consortium name="The Broad Institute Genome Sequencing Center for Infectious Disease"/>
            <person name="Wu L."/>
            <person name="Ma J."/>
        </authorList>
    </citation>
    <scope>NUCLEOTIDE SEQUENCE [LARGE SCALE GENOMIC DNA]</scope>
    <source>
        <strain evidence="6">CGMCC 1.18575</strain>
    </source>
</reference>
<dbReference type="SUPFAM" id="SSF55383">
    <property type="entry name" value="Copper amine oxidase, domain N"/>
    <property type="match status" value="1"/>
</dbReference>
<organism evidence="5 6">
    <name type="scientific">Cohnella soli</name>
    <dbReference type="NCBI Taxonomy" id="425005"/>
    <lineage>
        <taxon>Bacteria</taxon>
        <taxon>Bacillati</taxon>
        <taxon>Bacillota</taxon>
        <taxon>Bacilli</taxon>
        <taxon>Bacillales</taxon>
        <taxon>Paenibacillaceae</taxon>
        <taxon>Cohnella</taxon>
    </lineage>
</organism>
<sequence length="356" mass="39215">MNNTKMRRKTRQALTLTVAAALLCAPLLAGADKASAASSYKIINQPIEVNGTQSNIAAIDLDSSRYIALRSLNKTIGLTTNWDKSTNVVTVTGRGRTLTLDLKKGIATMNGQSLYRLSPVVQNDTTYVPLRYLLEQMGYGVSYDPATKRIGIEAIEENNLKISTATIEKSSKKYDLVVHYPVLSGYANEDVQSKVNAVLKKDAELQAKEGQTSLEEPLNDSSFEPTNPYAFEGDYTITYNEKGKLSLYVDYYIYTGGAHGSTARTTYTFDLATGDLISLKDAAGGNSDYVNIINAKIKSDIKARGLGLIEPFKTIEPDRDYFLKHNGIVVYFGQYEYVPYAAGMPEFEVPFSSFVK</sequence>
<comment type="caution">
    <text evidence="5">The sequence shown here is derived from an EMBL/GenBank/DDBJ whole genome shotgun (WGS) entry which is preliminary data.</text>
</comment>
<dbReference type="Pfam" id="PF11738">
    <property type="entry name" value="DUF3298"/>
    <property type="match status" value="1"/>
</dbReference>
<dbReference type="RefSeq" id="WP_378134759.1">
    <property type="nucleotide sequence ID" value="NZ_JBHSMI010000028.1"/>
</dbReference>
<gene>
    <name evidence="5" type="ORF">ACFPOF_17070</name>
</gene>
<feature type="chain" id="PRO_5045142095" evidence="1">
    <location>
        <begin position="32"/>
        <end position="356"/>
    </location>
</feature>
<proteinExistence type="predicted"/>
<dbReference type="Proteomes" id="UP001596113">
    <property type="component" value="Unassembled WGS sequence"/>
</dbReference>
<keyword evidence="6" id="KW-1185">Reference proteome</keyword>
<dbReference type="InterPro" id="IPR012854">
    <property type="entry name" value="Cu_amine_oxidase-like_N"/>
</dbReference>
<dbReference type="Pfam" id="PF07833">
    <property type="entry name" value="Cu_amine_oxidN1"/>
    <property type="match status" value="1"/>
</dbReference>
<feature type="signal peptide" evidence="1">
    <location>
        <begin position="1"/>
        <end position="31"/>
    </location>
</feature>
<dbReference type="InterPro" id="IPR021729">
    <property type="entry name" value="DUF3298"/>
</dbReference>
<dbReference type="InterPro" id="IPR036582">
    <property type="entry name" value="Mao_N_sf"/>
</dbReference>
<accession>A0ABW0HW72</accession>
<keyword evidence="1" id="KW-0732">Signal</keyword>
<dbReference type="Gene3D" id="3.30.565.40">
    <property type="entry name" value="Fervidobacterium nodosum Rt17-B1 like"/>
    <property type="match status" value="1"/>
</dbReference>
<feature type="domain" description="Copper amine oxidase-like N-terminal" evidence="2">
    <location>
        <begin position="51"/>
        <end position="150"/>
    </location>
</feature>
<evidence type="ECO:0000259" key="4">
    <source>
        <dbReference type="Pfam" id="PF13739"/>
    </source>
</evidence>
<dbReference type="InterPro" id="IPR025303">
    <property type="entry name" value="PdaC"/>
</dbReference>
<name>A0ABW0HW72_9BACL</name>
<protein>
    <submittedName>
        <fullName evidence="5">Stalk domain-containing protein</fullName>
    </submittedName>
</protein>
<feature type="domain" description="DUF3298" evidence="3">
    <location>
        <begin position="286"/>
        <end position="352"/>
    </location>
</feature>
<dbReference type="EMBL" id="JBHSMI010000028">
    <property type="protein sequence ID" value="MFC5404447.1"/>
    <property type="molecule type" value="Genomic_DNA"/>
</dbReference>
<evidence type="ECO:0000256" key="1">
    <source>
        <dbReference type="SAM" id="SignalP"/>
    </source>
</evidence>
<evidence type="ECO:0000259" key="2">
    <source>
        <dbReference type="Pfam" id="PF07833"/>
    </source>
</evidence>
<dbReference type="Pfam" id="PF13739">
    <property type="entry name" value="PdaC"/>
    <property type="match status" value="1"/>
</dbReference>
<evidence type="ECO:0000313" key="5">
    <source>
        <dbReference type="EMBL" id="MFC5404447.1"/>
    </source>
</evidence>
<evidence type="ECO:0000313" key="6">
    <source>
        <dbReference type="Proteomes" id="UP001596113"/>
    </source>
</evidence>
<dbReference type="Gene3D" id="3.30.457.10">
    <property type="entry name" value="Copper amine oxidase-like, N-terminal domain"/>
    <property type="match status" value="1"/>
</dbReference>
<dbReference type="InterPro" id="IPR037126">
    <property type="entry name" value="PdaC/RsiV-like_sf"/>
</dbReference>
<evidence type="ECO:0000259" key="3">
    <source>
        <dbReference type="Pfam" id="PF11738"/>
    </source>
</evidence>
<dbReference type="Gene3D" id="3.90.640.20">
    <property type="entry name" value="Heat-shock cognate protein, ATPase"/>
    <property type="match status" value="1"/>
</dbReference>